<feature type="chain" id="PRO_5020771829" evidence="2">
    <location>
        <begin position="26"/>
        <end position="750"/>
    </location>
</feature>
<dbReference type="SUPFAM" id="SSF53850">
    <property type="entry name" value="Periplasmic binding protein-like II"/>
    <property type="match status" value="1"/>
</dbReference>
<dbReference type="KEGG" id="thig:FE785_03295"/>
<dbReference type="PANTHER" id="PTHR33121">
    <property type="entry name" value="CYCLIC DI-GMP PHOSPHODIESTERASE PDEF"/>
    <property type="match status" value="1"/>
</dbReference>
<feature type="signal peptide" evidence="2">
    <location>
        <begin position="1"/>
        <end position="25"/>
    </location>
</feature>
<dbReference type="AlphaFoldDB" id="A0A4P9K483"/>
<protein>
    <submittedName>
        <fullName evidence="5">EAL domain-containing protein</fullName>
    </submittedName>
</protein>
<dbReference type="SUPFAM" id="SSF141868">
    <property type="entry name" value="EAL domain-like"/>
    <property type="match status" value="1"/>
</dbReference>
<dbReference type="RefSeq" id="WP_138564382.1">
    <property type="nucleotide sequence ID" value="NZ_CP040602.1"/>
</dbReference>
<evidence type="ECO:0000256" key="1">
    <source>
        <dbReference type="SAM" id="Phobius"/>
    </source>
</evidence>
<proteinExistence type="predicted"/>
<dbReference type="InterPro" id="IPR001638">
    <property type="entry name" value="Solute-binding_3/MltF_N"/>
</dbReference>
<dbReference type="Gene3D" id="3.40.190.10">
    <property type="entry name" value="Periplasmic binding protein-like II"/>
    <property type="match status" value="2"/>
</dbReference>
<dbReference type="SMART" id="SM00267">
    <property type="entry name" value="GGDEF"/>
    <property type="match status" value="1"/>
</dbReference>
<dbReference type="InterPro" id="IPR029787">
    <property type="entry name" value="Nucleotide_cyclase"/>
</dbReference>
<dbReference type="OrthoDB" id="9813913at2"/>
<feature type="transmembrane region" description="Helical" evidence="1">
    <location>
        <begin position="282"/>
        <end position="303"/>
    </location>
</feature>
<dbReference type="InterPro" id="IPR001633">
    <property type="entry name" value="EAL_dom"/>
</dbReference>
<reference evidence="5 6" key="1">
    <citation type="submission" date="2019-05" db="EMBL/GenBank/DDBJ databases">
        <title>Thiomicrorhabdus sediminis sp. nov, a novel sulfur-oxidizing bacterium isolated from coastal sediment.</title>
        <authorList>
            <person name="Liu X."/>
        </authorList>
    </citation>
    <scope>NUCLEOTIDE SEQUENCE [LARGE SCALE GENOMIC DNA]</scope>
    <source>
        <strain evidence="5 6">G1</strain>
    </source>
</reference>
<keyword evidence="6" id="KW-1185">Reference proteome</keyword>
<accession>A0A4P9K483</accession>
<dbReference type="Gene3D" id="3.30.70.270">
    <property type="match status" value="1"/>
</dbReference>
<sequence length="750" mass="85095">MFTYFLKFSKAIGLITILISTVVNASDDNKASTDFVNQLNNAERNWLKDHQEIKIGFMNNWAPISFADNKQRPQGISPAYARTLNEKLGGVLKLIPGDWDSLLKDLEHGRIDALLDITKRPSRESFALFTKPYLEIPHIIIANKKTPLITNEQSLSGKTLALEKGFGNVEYFKRNFPEVLIHEYTNTPQALEAVASGQSYAYAGNRAVAIHIINQNIMTNLKVHGHLNKPGSILSIGVRKDWPLLQSILQQALDSISVQQRMQIHDSWVKLNIVNSYDLNQYTPYILLSLILLVLLLSWTLLLNRKLGYFKKLLYTKTNYDPLTGLANRYLFNDRLKVAIDQAQKDKTAILILICKLDELDRLRKIKGAAEVNQLLIETANLLNKNNQIDTVARWSDNAFVFFVSNLDKQSQIDSISNGLIQQLKEQGRQLTDFATMPISYAGCAYPKDGQDSEEILVNMALALEETAKAGPSQLRFFNNQMNETIKRRLKLNLAISQAINKRQFEVYYQPKVDVNQKRIHSFEALLRWQNNELGKISPAEFIPIAEESGQIIELGKYCFSQAIQQAKRWQKISGRAINVAINLSPVQFNDPGLLPFIKMELDKHQVPAELIEIEITEGVLMNENPAVSHRIDELKQMGCLLAMDDFGTGYSSLSYLRRYPFDVIKIDKEFIEDIEIDESNQHLVKSTQALGRAFNSIVVAEGVESKSQLNFLRLIQCDLIQGYYFSPAVPAEQAEKLLKNSDELIAARF</sequence>
<evidence type="ECO:0000259" key="4">
    <source>
        <dbReference type="PROSITE" id="PS50887"/>
    </source>
</evidence>
<evidence type="ECO:0000313" key="6">
    <source>
        <dbReference type="Proteomes" id="UP000304864"/>
    </source>
</evidence>
<dbReference type="SMART" id="SM00052">
    <property type="entry name" value="EAL"/>
    <property type="match status" value="1"/>
</dbReference>
<dbReference type="InterPro" id="IPR000160">
    <property type="entry name" value="GGDEF_dom"/>
</dbReference>
<dbReference type="Pfam" id="PF00563">
    <property type="entry name" value="EAL"/>
    <property type="match status" value="1"/>
</dbReference>
<evidence type="ECO:0000259" key="3">
    <source>
        <dbReference type="PROSITE" id="PS50883"/>
    </source>
</evidence>
<dbReference type="PROSITE" id="PS50883">
    <property type="entry name" value="EAL"/>
    <property type="match status" value="1"/>
</dbReference>
<organism evidence="5 6">
    <name type="scientific">Thiomicrorhabdus sediminis</name>
    <dbReference type="NCBI Taxonomy" id="2580412"/>
    <lineage>
        <taxon>Bacteria</taxon>
        <taxon>Pseudomonadati</taxon>
        <taxon>Pseudomonadota</taxon>
        <taxon>Gammaproteobacteria</taxon>
        <taxon>Thiotrichales</taxon>
        <taxon>Piscirickettsiaceae</taxon>
        <taxon>Thiomicrorhabdus</taxon>
    </lineage>
</organism>
<dbReference type="CDD" id="cd01948">
    <property type="entry name" value="EAL"/>
    <property type="match status" value="1"/>
</dbReference>
<dbReference type="InterPro" id="IPR050706">
    <property type="entry name" value="Cyclic-di-GMP_PDE-like"/>
</dbReference>
<dbReference type="SMART" id="SM00062">
    <property type="entry name" value="PBPb"/>
    <property type="match status" value="1"/>
</dbReference>
<dbReference type="PANTHER" id="PTHR33121:SF71">
    <property type="entry name" value="OXYGEN SENSOR PROTEIN DOSP"/>
    <property type="match status" value="1"/>
</dbReference>
<dbReference type="GO" id="GO:0071111">
    <property type="term" value="F:cyclic-guanylate-specific phosphodiesterase activity"/>
    <property type="evidence" value="ECO:0007669"/>
    <property type="project" value="InterPro"/>
</dbReference>
<dbReference type="InterPro" id="IPR043128">
    <property type="entry name" value="Rev_trsase/Diguanyl_cyclase"/>
</dbReference>
<dbReference type="EMBL" id="CP040602">
    <property type="protein sequence ID" value="QCU89732.1"/>
    <property type="molecule type" value="Genomic_DNA"/>
</dbReference>
<dbReference type="Pfam" id="PF00990">
    <property type="entry name" value="GGDEF"/>
    <property type="match status" value="1"/>
</dbReference>
<dbReference type="Gene3D" id="3.20.20.450">
    <property type="entry name" value="EAL domain"/>
    <property type="match status" value="1"/>
</dbReference>
<dbReference type="SUPFAM" id="SSF55073">
    <property type="entry name" value="Nucleotide cyclase"/>
    <property type="match status" value="1"/>
</dbReference>
<keyword evidence="1" id="KW-1133">Transmembrane helix</keyword>
<dbReference type="PROSITE" id="PS50887">
    <property type="entry name" value="GGDEF"/>
    <property type="match status" value="1"/>
</dbReference>
<dbReference type="Proteomes" id="UP000304864">
    <property type="component" value="Chromosome"/>
</dbReference>
<dbReference type="Pfam" id="PF00497">
    <property type="entry name" value="SBP_bac_3"/>
    <property type="match status" value="1"/>
</dbReference>
<feature type="domain" description="GGDEF" evidence="4">
    <location>
        <begin position="348"/>
        <end position="480"/>
    </location>
</feature>
<gene>
    <name evidence="5" type="ORF">FE785_03295</name>
</gene>
<evidence type="ECO:0000256" key="2">
    <source>
        <dbReference type="SAM" id="SignalP"/>
    </source>
</evidence>
<evidence type="ECO:0000313" key="5">
    <source>
        <dbReference type="EMBL" id="QCU89732.1"/>
    </source>
</evidence>
<name>A0A4P9K483_9GAMM</name>
<feature type="domain" description="EAL" evidence="3">
    <location>
        <begin position="489"/>
        <end position="743"/>
    </location>
</feature>
<keyword evidence="2" id="KW-0732">Signal</keyword>
<dbReference type="CDD" id="cd01007">
    <property type="entry name" value="PBP2_BvgS_HisK_like"/>
    <property type="match status" value="1"/>
</dbReference>
<keyword evidence="1" id="KW-0472">Membrane</keyword>
<dbReference type="InterPro" id="IPR035919">
    <property type="entry name" value="EAL_sf"/>
</dbReference>
<keyword evidence="1" id="KW-0812">Transmembrane</keyword>